<dbReference type="Gene3D" id="2.40.50.100">
    <property type="match status" value="1"/>
</dbReference>
<evidence type="ECO:0000256" key="2">
    <source>
        <dbReference type="SAM" id="MobiDB-lite"/>
    </source>
</evidence>
<dbReference type="InterPro" id="IPR000089">
    <property type="entry name" value="Biotin_lipoyl"/>
</dbReference>
<evidence type="ECO:0000313" key="4">
    <source>
        <dbReference type="EMBL" id="SHK22757.1"/>
    </source>
</evidence>
<accession>A0A1M6QRW3</accession>
<protein>
    <submittedName>
        <fullName evidence="4">Biotin-requiring enzyme</fullName>
    </submittedName>
</protein>
<feature type="domain" description="Lipoyl-binding" evidence="3">
    <location>
        <begin position="55"/>
        <end position="133"/>
    </location>
</feature>
<name>A0A1M6QRW3_9FIRM</name>
<dbReference type="EMBL" id="FRAJ01000012">
    <property type="protein sequence ID" value="SHK22757.1"/>
    <property type="molecule type" value="Genomic_DNA"/>
</dbReference>
<dbReference type="STRING" id="1121266.SAMN02745883_01572"/>
<dbReference type="Pfam" id="PF00364">
    <property type="entry name" value="Biotin_lipoyl"/>
    <property type="match status" value="1"/>
</dbReference>
<evidence type="ECO:0000313" key="5">
    <source>
        <dbReference type="Proteomes" id="UP000184082"/>
    </source>
</evidence>
<dbReference type="RefSeq" id="WP_072967306.1">
    <property type="nucleotide sequence ID" value="NZ_FRAJ01000012.1"/>
</dbReference>
<dbReference type="InterPro" id="IPR001882">
    <property type="entry name" value="Biotin_BS"/>
</dbReference>
<organism evidence="4 5">
    <name type="scientific">Caminicella sporogenes DSM 14501</name>
    <dbReference type="NCBI Taxonomy" id="1121266"/>
    <lineage>
        <taxon>Bacteria</taxon>
        <taxon>Bacillati</taxon>
        <taxon>Bacillota</taxon>
        <taxon>Clostridia</taxon>
        <taxon>Peptostreptococcales</taxon>
        <taxon>Caminicellaceae</taxon>
        <taxon>Caminicella</taxon>
    </lineage>
</organism>
<dbReference type="PANTHER" id="PTHR45266:SF3">
    <property type="entry name" value="OXALOACETATE DECARBOXYLASE ALPHA CHAIN"/>
    <property type="match status" value="1"/>
</dbReference>
<feature type="region of interest" description="Disordered" evidence="2">
    <location>
        <begin position="26"/>
        <end position="67"/>
    </location>
</feature>
<dbReference type="InterPro" id="IPR011053">
    <property type="entry name" value="Single_hybrid_motif"/>
</dbReference>
<dbReference type="FunFam" id="2.40.50.100:FF:000003">
    <property type="entry name" value="Acetyl-CoA carboxylase biotin carboxyl carrier protein"/>
    <property type="match status" value="1"/>
</dbReference>
<dbReference type="InterPro" id="IPR050709">
    <property type="entry name" value="Biotin_Carboxyl_Carrier/Decarb"/>
</dbReference>
<dbReference type="CDD" id="cd06850">
    <property type="entry name" value="biotinyl_domain"/>
    <property type="match status" value="1"/>
</dbReference>
<proteinExistence type="predicted"/>
<dbReference type="AlphaFoldDB" id="A0A1M6QRW3"/>
<dbReference type="PANTHER" id="PTHR45266">
    <property type="entry name" value="OXALOACETATE DECARBOXYLASE ALPHA CHAIN"/>
    <property type="match status" value="1"/>
</dbReference>
<evidence type="ECO:0000256" key="1">
    <source>
        <dbReference type="ARBA" id="ARBA00023267"/>
    </source>
</evidence>
<evidence type="ECO:0000259" key="3">
    <source>
        <dbReference type="PROSITE" id="PS50968"/>
    </source>
</evidence>
<keyword evidence="5" id="KW-1185">Reference proteome</keyword>
<dbReference type="SUPFAM" id="SSF51230">
    <property type="entry name" value="Single hybrid motif"/>
    <property type="match status" value="1"/>
</dbReference>
<gene>
    <name evidence="4" type="ORF">SAMN02745883_01572</name>
</gene>
<dbReference type="PROSITE" id="PS50968">
    <property type="entry name" value="BIOTINYL_LIPOYL"/>
    <property type="match status" value="1"/>
</dbReference>
<dbReference type="Proteomes" id="UP000184082">
    <property type="component" value="Unassembled WGS sequence"/>
</dbReference>
<dbReference type="PROSITE" id="PS00188">
    <property type="entry name" value="BIOTIN"/>
    <property type="match status" value="1"/>
</dbReference>
<sequence>MRKFNITVNGKTYEVEVEEVGGVSTQVSKPAVAPKSASTAVSPTPKPAVSVPKQSAPTTAPAGANTITAPMPGTILDIKVNEGDSVSNGQVLLILEAMKMENEIMAPVDGKVVSINVSKGASVNAGDVLIVLG</sequence>
<reference evidence="4 5" key="1">
    <citation type="submission" date="2016-11" db="EMBL/GenBank/DDBJ databases">
        <authorList>
            <person name="Jaros S."/>
            <person name="Januszkiewicz K."/>
            <person name="Wedrychowicz H."/>
        </authorList>
    </citation>
    <scope>NUCLEOTIDE SEQUENCE [LARGE SCALE GENOMIC DNA]</scope>
    <source>
        <strain evidence="4 5">DSM 14501</strain>
    </source>
</reference>
<keyword evidence="1" id="KW-0092">Biotin</keyword>